<proteinExistence type="predicted"/>
<protein>
    <submittedName>
        <fullName evidence="1">Uncharacterized protein</fullName>
    </submittedName>
</protein>
<gene>
    <name evidence="1" type="ORF">LCGC14_2269020</name>
</gene>
<dbReference type="AlphaFoldDB" id="A0A0F9DJQ5"/>
<organism evidence="1">
    <name type="scientific">marine sediment metagenome</name>
    <dbReference type="NCBI Taxonomy" id="412755"/>
    <lineage>
        <taxon>unclassified sequences</taxon>
        <taxon>metagenomes</taxon>
        <taxon>ecological metagenomes</taxon>
    </lineage>
</organism>
<sequence length="65" mass="7561">MSKVSVQRPTGHITDLLRRLTLWRDRRTGINVRPGRKGKALPNRELNEAIAYLEEYRELVTRGDS</sequence>
<reference evidence="1" key="1">
    <citation type="journal article" date="2015" name="Nature">
        <title>Complex archaea that bridge the gap between prokaryotes and eukaryotes.</title>
        <authorList>
            <person name="Spang A."/>
            <person name="Saw J.H."/>
            <person name="Jorgensen S.L."/>
            <person name="Zaremba-Niedzwiedzka K."/>
            <person name="Martijn J."/>
            <person name="Lind A.E."/>
            <person name="van Eijk R."/>
            <person name="Schleper C."/>
            <person name="Guy L."/>
            <person name="Ettema T.J."/>
        </authorList>
    </citation>
    <scope>NUCLEOTIDE SEQUENCE</scope>
</reference>
<name>A0A0F9DJQ5_9ZZZZ</name>
<dbReference type="EMBL" id="LAZR01031329">
    <property type="protein sequence ID" value="KKL54076.1"/>
    <property type="molecule type" value="Genomic_DNA"/>
</dbReference>
<evidence type="ECO:0000313" key="1">
    <source>
        <dbReference type="EMBL" id="KKL54076.1"/>
    </source>
</evidence>
<comment type="caution">
    <text evidence="1">The sequence shown here is derived from an EMBL/GenBank/DDBJ whole genome shotgun (WGS) entry which is preliminary data.</text>
</comment>
<accession>A0A0F9DJQ5</accession>